<accession>A0A383C393</accession>
<evidence type="ECO:0000313" key="1">
    <source>
        <dbReference type="EMBL" id="SVE26065.1"/>
    </source>
</evidence>
<name>A0A383C393_9ZZZZ</name>
<sequence>MAILRILSENSVYFKSFYWLTLTSDFREYLRSIGFAQMIFQNAENYFLQKSKNEK</sequence>
<protein>
    <submittedName>
        <fullName evidence="1">Uncharacterized protein</fullName>
    </submittedName>
</protein>
<dbReference type="EMBL" id="UINC01205062">
    <property type="protein sequence ID" value="SVE26065.1"/>
    <property type="molecule type" value="Genomic_DNA"/>
</dbReference>
<proteinExistence type="predicted"/>
<gene>
    <name evidence="1" type="ORF">METZ01_LOCUS478919</name>
</gene>
<reference evidence="1" key="1">
    <citation type="submission" date="2018-05" db="EMBL/GenBank/DDBJ databases">
        <authorList>
            <person name="Lanie J.A."/>
            <person name="Ng W.-L."/>
            <person name="Kazmierczak K.M."/>
            <person name="Andrzejewski T.M."/>
            <person name="Davidsen T.M."/>
            <person name="Wayne K.J."/>
            <person name="Tettelin H."/>
            <person name="Glass J.I."/>
            <person name="Rusch D."/>
            <person name="Podicherti R."/>
            <person name="Tsui H.-C.T."/>
            <person name="Winkler M.E."/>
        </authorList>
    </citation>
    <scope>NUCLEOTIDE SEQUENCE</scope>
</reference>
<organism evidence="1">
    <name type="scientific">marine metagenome</name>
    <dbReference type="NCBI Taxonomy" id="408172"/>
    <lineage>
        <taxon>unclassified sequences</taxon>
        <taxon>metagenomes</taxon>
        <taxon>ecological metagenomes</taxon>
    </lineage>
</organism>
<dbReference type="AlphaFoldDB" id="A0A383C393"/>